<dbReference type="InterPro" id="IPR003489">
    <property type="entry name" value="RHF/RaiA"/>
</dbReference>
<dbReference type="InterPro" id="IPR036567">
    <property type="entry name" value="RHF-like"/>
</dbReference>
<dbReference type="SUPFAM" id="SSF69754">
    <property type="entry name" value="Ribosome binding protein Y (YfiA homologue)"/>
    <property type="match status" value="1"/>
</dbReference>
<protein>
    <submittedName>
        <fullName evidence="2">HPF/RaiA family ribosome-associated protein</fullName>
    </submittedName>
</protein>
<evidence type="ECO:0000313" key="4">
    <source>
        <dbReference type="Proteomes" id="UP000675747"/>
    </source>
</evidence>
<comment type="caution">
    <text evidence="2">The sequence shown here is derived from an EMBL/GenBank/DDBJ whole genome shotgun (WGS) entry which is preliminary data.</text>
</comment>
<gene>
    <name evidence="3" type="ORF">KB893_010190</name>
    <name evidence="2" type="ORF">KB893_12750</name>
</gene>
<reference evidence="2" key="2">
    <citation type="submission" date="2021-04" db="EMBL/GenBank/DDBJ databases">
        <authorList>
            <person name="Karlyshev A.V."/>
        </authorList>
    </citation>
    <scope>NUCLEOTIDE SEQUENCE</scope>
    <source>
        <strain evidence="2">LMG 29479</strain>
    </source>
</reference>
<evidence type="ECO:0000313" key="2">
    <source>
        <dbReference type="EMBL" id="MBR0563374.1"/>
    </source>
</evidence>
<keyword evidence="4" id="KW-1185">Reference proteome</keyword>
<proteinExistence type="predicted"/>
<organism evidence="2">
    <name type="scientific">Coralloluteibacterium stylophorae</name>
    <dbReference type="NCBI Taxonomy" id="1776034"/>
    <lineage>
        <taxon>Bacteria</taxon>
        <taxon>Pseudomonadati</taxon>
        <taxon>Pseudomonadota</taxon>
        <taxon>Gammaproteobacteria</taxon>
        <taxon>Lysobacterales</taxon>
        <taxon>Lysobacteraceae</taxon>
        <taxon>Coralloluteibacterium</taxon>
    </lineage>
</organism>
<reference evidence="3 4" key="1">
    <citation type="journal article" date="2021" name="Microbiol. Resour. Announc.">
        <title>Draft Genome Sequence of Coralloluteibacterium stylophorae LMG 29479T.</title>
        <authorList>
            <person name="Karlyshev A.V."/>
            <person name="Kudryashova E.B."/>
            <person name="Ariskina E.V."/>
            <person name="Conroy A.P."/>
            <person name="Abidueva E.Y."/>
        </authorList>
    </citation>
    <scope>NUCLEOTIDE SEQUENCE [LARGE SCALE GENOMIC DNA]</scope>
    <source>
        <strain evidence="3 4">LMG 29479</strain>
    </source>
</reference>
<evidence type="ECO:0000256" key="1">
    <source>
        <dbReference type="SAM" id="MobiDB-lite"/>
    </source>
</evidence>
<dbReference type="Pfam" id="PF02482">
    <property type="entry name" value="Ribosomal_S30AE"/>
    <property type="match status" value="1"/>
</dbReference>
<dbReference type="EMBL" id="JAGQFT020000006">
    <property type="protein sequence ID" value="MBS7457503.1"/>
    <property type="molecule type" value="Genomic_DNA"/>
</dbReference>
<dbReference type="Gene3D" id="3.30.160.100">
    <property type="entry name" value="Ribosome hibernation promotion factor-like"/>
    <property type="match status" value="1"/>
</dbReference>
<dbReference type="EMBL" id="JAGQFT010000125">
    <property type="protein sequence ID" value="MBR0563374.1"/>
    <property type="molecule type" value="Genomic_DNA"/>
</dbReference>
<evidence type="ECO:0000313" key="3">
    <source>
        <dbReference type="EMBL" id="MBS7457503.1"/>
    </source>
</evidence>
<dbReference type="RefSeq" id="WP_211927285.1">
    <property type="nucleotide sequence ID" value="NZ_JAGQFT020000006.1"/>
</dbReference>
<feature type="region of interest" description="Disordered" evidence="1">
    <location>
        <begin position="96"/>
        <end position="129"/>
    </location>
</feature>
<feature type="compositionally biased region" description="Acidic residues" evidence="1">
    <location>
        <begin position="118"/>
        <end position="129"/>
    </location>
</feature>
<name>A0A8J7VUY3_9GAMM</name>
<dbReference type="Proteomes" id="UP000675747">
    <property type="component" value="Unassembled WGS sequence"/>
</dbReference>
<sequence>MQVQTNTDSNIQGRESIAEHVEQVLESTLARFRDRITRVEVHLSDVNAGKGGDDDKKAVMEVRPAGAAPTVVSATAGNLRDAIKGAAAKLVSALEHSLGKQSNHHRGPPAPSDPVADVGDEDVGIDAPR</sequence>
<dbReference type="AlphaFoldDB" id="A0A8J7VUY3"/>
<accession>A0A8J7VUY3</accession>